<evidence type="ECO:0000313" key="3">
    <source>
        <dbReference type="Proteomes" id="UP000547444"/>
    </source>
</evidence>
<evidence type="ECO:0008006" key="4">
    <source>
        <dbReference type="Google" id="ProtNLM"/>
    </source>
</evidence>
<accession>A0A7X5TX32</accession>
<evidence type="ECO:0000313" key="2">
    <source>
        <dbReference type="EMBL" id="NIH94337.1"/>
    </source>
</evidence>
<dbReference type="Proteomes" id="UP000547444">
    <property type="component" value="Unassembled WGS sequence"/>
</dbReference>
<evidence type="ECO:0000256" key="1">
    <source>
        <dbReference type="SAM" id="Phobius"/>
    </source>
</evidence>
<dbReference type="RefSeq" id="WP_167156831.1">
    <property type="nucleotide sequence ID" value="NZ_JAANOW010000001.1"/>
</dbReference>
<keyword evidence="1" id="KW-0812">Transmembrane</keyword>
<comment type="caution">
    <text evidence="2">The sequence shown here is derived from an EMBL/GenBank/DDBJ whole genome shotgun (WGS) entry which is preliminary data.</text>
</comment>
<protein>
    <recommendedName>
        <fullName evidence="4">SHOCT domain-containing protein</fullName>
    </recommendedName>
</protein>
<feature type="transmembrane region" description="Helical" evidence="1">
    <location>
        <begin position="38"/>
        <end position="58"/>
    </location>
</feature>
<name>A0A7X5TX32_9MYCO</name>
<proteinExistence type="predicted"/>
<organism evidence="2 3">
    <name type="scientific">Mycolicibacterium fluoranthenivorans</name>
    <dbReference type="NCBI Taxonomy" id="258505"/>
    <lineage>
        <taxon>Bacteria</taxon>
        <taxon>Bacillati</taxon>
        <taxon>Actinomycetota</taxon>
        <taxon>Actinomycetes</taxon>
        <taxon>Mycobacteriales</taxon>
        <taxon>Mycobacteriaceae</taxon>
        <taxon>Mycolicibacterium</taxon>
    </lineage>
</organism>
<keyword evidence="3" id="KW-1185">Reference proteome</keyword>
<reference evidence="2 3" key="1">
    <citation type="submission" date="2020-03" db="EMBL/GenBank/DDBJ databases">
        <title>Sequencing the genomes of 1000 actinobacteria strains.</title>
        <authorList>
            <person name="Klenk H.-P."/>
        </authorList>
    </citation>
    <scope>NUCLEOTIDE SEQUENCE [LARGE SCALE GENOMIC DNA]</scope>
    <source>
        <strain evidence="2 3">DSM 44556</strain>
    </source>
</reference>
<feature type="transmembrane region" description="Helical" evidence="1">
    <location>
        <begin position="12"/>
        <end position="32"/>
    </location>
</feature>
<dbReference type="AlphaFoldDB" id="A0A7X5TX32"/>
<dbReference type="EMBL" id="JAANOW010000001">
    <property type="protein sequence ID" value="NIH94337.1"/>
    <property type="molecule type" value="Genomic_DNA"/>
</dbReference>
<gene>
    <name evidence="2" type="ORF">FHU31_001293</name>
</gene>
<sequence>MVWRYVKAQLMVLLCGGLVGPIFLGVYFATGQSSLLKWMFWVGLLITAADVLIALALANFGARSAARTQALEASGVLALAQITGMGETGTRINDQPLVKLNLHISGPGIAPFTAEDRVIASVTRLGTLTSRKVVVLVDPATNQFQIDWERSALINGQVPATFTIDEDHRTYDLSGQVGPLMEILQILKANNIGMNGMIDLRSNPAARAQVQAVVRRAGAAQQAPSAPAPTPPAAPVAAGYVPPAPPTPSVAQRLQELETLRATGAISEDEYSSKRQQIIAAL</sequence>
<keyword evidence="1" id="KW-1133">Transmembrane helix</keyword>
<keyword evidence="1" id="KW-0472">Membrane</keyword>